<sequence length="148" mass="15977">MRRERERESSGTRVCSSLLPSSGQQGALQRSGARGTKEEGMNNGETTAESNNSHRAEITLLSGPPACLSFKCLTGRQQHPHIPLKPIPRCRAVNPCQRVPAGVRAATRASPPLHLLSPVPSRTTPSPTKTTSSTRSTSKPEERHSSDF</sequence>
<feature type="region of interest" description="Disordered" evidence="1">
    <location>
        <begin position="1"/>
        <end position="57"/>
    </location>
</feature>
<evidence type="ECO:0000313" key="2">
    <source>
        <dbReference type="EMBL" id="CAJ1059454.1"/>
    </source>
</evidence>
<proteinExistence type="predicted"/>
<feature type="compositionally biased region" description="Polar residues" evidence="1">
    <location>
        <begin position="11"/>
        <end position="28"/>
    </location>
</feature>
<feature type="compositionally biased region" description="Low complexity" evidence="1">
    <location>
        <begin position="110"/>
        <end position="137"/>
    </location>
</feature>
<dbReference type="Proteomes" id="UP001178508">
    <property type="component" value="Chromosome 7"/>
</dbReference>
<feature type="region of interest" description="Disordered" evidence="1">
    <location>
        <begin position="104"/>
        <end position="148"/>
    </location>
</feature>
<organism evidence="2 3">
    <name type="scientific">Xyrichtys novacula</name>
    <name type="common">Pearly razorfish</name>
    <name type="synonym">Hemipteronotus novacula</name>
    <dbReference type="NCBI Taxonomy" id="13765"/>
    <lineage>
        <taxon>Eukaryota</taxon>
        <taxon>Metazoa</taxon>
        <taxon>Chordata</taxon>
        <taxon>Craniata</taxon>
        <taxon>Vertebrata</taxon>
        <taxon>Euteleostomi</taxon>
        <taxon>Actinopterygii</taxon>
        <taxon>Neopterygii</taxon>
        <taxon>Teleostei</taxon>
        <taxon>Neoteleostei</taxon>
        <taxon>Acanthomorphata</taxon>
        <taxon>Eupercaria</taxon>
        <taxon>Labriformes</taxon>
        <taxon>Labridae</taxon>
        <taxon>Xyrichtys</taxon>
    </lineage>
</organism>
<feature type="compositionally biased region" description="Basic and acidic residues" evidence="1">
    <location>
        <begin position="1"/>
        <end position="10"/>
    </location>
</feature>
<evidence type="ECO:0000313" key="3">
    <source>
        <dbReference type="Proteomes" id="UP001178508"/>
    </source>
</evidence>
<feature type="compositionally biased region" description="Basic and acidic residues" evidence="1">
    <location>
        <begin position="138"/>
        <end position="148"/>
    </location>
</feature>
<evidence type="ECO:0000256" key="1">
    <source>
        <dbReference type="SAM" id="MobiDB-lite"/>
    </source>
</evidence>
<reference evidence="2" key="1">
    <citation type="submission" date="2023-08" db="EMBL/GenBank/DDBJ databases">
        <authorList>
            <person name="Alioto T."/>
            <person name="Alioto T."/>
            <person name="Gomez Garrido J."/>
        </authorList>
    </citation>
    <scope>NUCLEOTIDE SEQUENCE</scope>
</reference>
<keyword evidence="3" id="KW-1185">Reference proteome</keyword>
<accession>A0AAV1FFI0</accession>
<dbReference type="EMBL" id="OY660870">
    <property type="protein sequence ID" value="CAJ1059454.1"/>
    <property type="molecule type" value="Genomic_DNA"/>
</dbReference>
<protein>
    <submittedName>
        <fullName evidence="2">Uncharacterized protein</fullName>
    </submittedName>
</protein>
<gene>
    <name evidence="2" type="ORF">XNOV1_A035578</name>
</gene>
<dbReference type="AlphaFoldDB" id="A0AAV1FFI0"/>
<name>A0AAV1FFI0_XYRNO</name>